<feature type="compositionally biased region" description="Pro residues" evidence="1">
    <location>
        <begin position="146"/>
        <end position="162"/>
    </location>
</feature>
<dbReference type="EMBL" id="MU825873">
    <property type="protein sequence ID" value="KAJ7387474.1"/>
    <property type="molecule type" value="Genomic_DNA"/>
</dbReference>
<dbReference type="AlphaFoldDB" id="A0A9W9ZWV9"/>
<proteinExistence type="predicted"/>
<dbReference type="PANTHER" id="PTHR36867:SF1">
    <property type="entry name" value="RIKEN CDNA 2610318N02 GENE"/>
    <property type="match status" value="1"/>
</dbReference>
<dbReference type="PANTHER" id="PTHR36867">
    <property type="entry name" value="MCG131172, ISOFORM CRA_A"/>
    <property type="match status" value="1"/>
</dbReference>
<evidence type="ECO:0000313" key="2">
    <source>
        <dbReference type="EMBL" id="KAJ7387474.1"/>
    </source>
</evidence>
<dbReference type="Proteomes" id="UP001163046">
    <property type="component" value="Unassembled WGS sequence"/>
</dbReference>
<keyword evidence="3" id="KW-1185">Reference proteome</keyword>
<feature type="region of interest" description="Disordered" evidence="1">
    <location>
        <begin position="122"/>
        <end position="168"/>
    </location>
</feature>
<sequence length="213" mass="24155">MAEILGEFDQPSPSPVGFCEQIPLEEYDQRSAQTTQTALHGLMHHLDANPEEYYKIIRRKKADNLKLLQFVKVKVMNKLQDDYLERYFPEQQCQEELESLKREMASAYDYAQDGKRTGVRFSRRLAEKRKLQDPLASSTPRRRPTPTAPPLPPPPPPLPPPVSNLSTASKDFISPVTLNRLTRSHIPGTPSGTFHQQLIQSITSVSQGESCMK</sequence>
<evidence type="ECO:0000313" key="3">
    <source>
        <dbReference type="Proteomes" id="UP001163046"/>
    </source>
</evidence>
<reference evidence="2" key="1">
    <citation type="submission" date="2023-01" db="EMBL/GenBank/DDBJ databases">
        <title>Genome assembly of the deep-sea coral Lophelia pertusa.</title>
        <authorList>
            <person name="Herrera S."/>
            <person name="Cordes E."/>
        </authorList>
    </citation>
    <scope>NUCLEOTIDE SEQUENCE</scope>
    <source>
        <strain evidence="2">USNM1676648</strain>
        <tissue evidence="2">Polyp</tissue>
    </source>
</reference>
<protein>
    <submittedName>
        <fullName evidence="2">Uncharacterized protein</fullName>
    </submittedName>
</protein>
<organism evidence="2 3">
    <name type="scientific">Desmophyllum pertusum</name>
    <dbReference type="NCBI Taxonomy" id="174260"/>
    <lineage>
        <taxon>Eukaryota</taxon>
        <taxon>Metazoa</taxon>
        <taxon>Cnidaria</taxon>
        <taxon>Anthozoa</taxon>
        <taxon>Hexacorallia</taxon>
        <taxon>Scleractinia</taxon>
        <taxon>Caryophylliina</taxon>
        <taxon>Caryophylliidae</taxon>
        <taxon>Desmophyllum</taxon>
    </lineage>
</organism>
<gene>
    <name evidence="2" type="ORF">OS493_000804</name>
</gene>
<accession>A0A9W9ZWV9</accession>
<evidence type="ECO:0000256" key="1">
    <source>
        <dbReference type="SAM" id="MobiDB-lite"/>
    </source>
</evidence>
<name>A0A9W9ZWV9_9CNID</name>
<dbReference type="OrthoDB" id="9836384at2759"/>
<comment type="caution">
    <text evidence="2">The sequence shown here is derived from an EMBL/GenBank/DDBJ whole genome shotgun (WGS) entry which is preliminary data.</text>
</comment>